<name>A0A6S7BG46_9BURK</name>
<organism evidence="2 3">
    <name type="scientific">Paraburkholderia ultramafica</name>
    <dbReference type="NCBI Taxonomy" id="1544867"/>
    <lineage>
        <taxon>Bacteria</taxon>
        <taxon>Pseudomonadati</taxon>
        <taxon>Pseudomonadota</taxon>
        <taxon>Betaproteobacteria</taxon>
        <taxon>Burkholderiales</taxon>
        <taxon>Burkholderiaceae</taxon>
        <taxon>Paraburkholderia</taxon>
    </lineage>
</organism>
<dbReference type="RefSeq" id="WP_425497815.1">
    <property type="nucleotide sequence ID" value="NZ_CADIKK010000024.1"/>
</dbReference>
<accession>A0A6S7BG46</accession>
<feature type="region of interest" description="Disordered" evidence="1">
    <location>
        <begin position="1"/>
        <end position="24"/>
    </location>
</feature>
<evidence type="ECO:0000256" key="1">
    <source>
        <dbReference type="SAM" id="MobiDB-lite"/>
    </source>
</evidence>
<evidence type="ECO:0000313" key="3">
    <source>
        <dbReference type="Proteomes" id="UP000494365"/>
    </source>
</evidence>
<dbReference type="Proteomes" id="UP000494365">
    <property type="component" value="Unassembled WGS sequence"/>
</dbReference>
<sequence length="43" mass="4894">MVAGSADQRRQIANGQVKPADAHGNQLREYLQRYGFCFERQPS</sequence>
<evidence type="ECO:0000313" key="2">
    <source>
        <dbReference type="EMBL" id="CAB3798472.1"/>
    </source>
</evidence>
<proteinExistence type="predicted"/>
<protein>
    <submittedName>
        <fullName evidence="2">Uncharacterized protein</fullName>
    </submittedName>
</protein>
<dbReference type="AlphaFoldDB" id="A0A6S7BG46"/>
<dbReference type="EMBL" id="CADIKK010000024">
    <property type="protein sequence ID" value="CAB3798472.1"/>
    <property type="molecule type" value="Genomic_DNA"/>
</dbReference>
<gene>
    <name evidence="2" type="ORF">LMG28614_04769</name>
</gene>
<reference evidence="2 3" key="1">
    <citation type="submission" date="2020-04" db="EMBL/GenBank/DDBJ databases">
        <authorList>
            <person name="De Canck E."/>
        </authorList>
    </citation>
    <scope>NUCLEOTIDE SEQUENCE [LARGE SCALE GENOMIC DNA]</scope>
    <source>
        <strain evidence="2 3">LMG 28614</strain>
    </source>
</reference>
<keyword evidence="3" id="KW-1185">Reference proteome</keyword>